<dbReference type="PANTHER" id="PTHR34220:SF7">
    <property type="entry name" value="SENSOR HISTIDINE KINASE YPDA"/>
    <property type="match status" value="1"/>
</dbReference>
<feature type="transmembrane region" description="Helical" evidence="1">
    <location>
        <begin position="21"/>
        <end position="40"/>
    </location>
</feature>
<keyword evidence="1" id="KW-1133">Transmembrane helix</keyword>
<feature type="domain" description="Signal transduction histidine kinase internal region" evidence="3">
    <location>
        <begin position="380"/>
        <end position="460"/>
    </location>
</feature>
<evidence type="ECO:0000313" key="5">
    <source>
        <dbReference type="Proteomes" id="UP000094067"/>
    </source>
</evidence>
<dbReference type="AlphaFoldDB" id="A0A1E3A8W6"/>
<proteinExistence type="predicted"/>
<organism evidence="4 5">
    <name type="scientific">Eisenbergiella tayi</name>
    <dbReference type="NCBI Taxonomy" id="1432052"/>
    <lineage>
        <taxon>Bacteria</taxon>
        <taxon>Bacillati</taxon>
        <taxon>Bacillota</taxon>
        <taxon>Clostridia</taxon>
        <taxon>Lachnospirales</taxon>
        <taxon>Lachnospiraceae</taxon>
        <taxon>Eisenbergiella</taxon>
    </lineage>
</organism>
<dbReference type="GO" id="GO:0016020">
    <property type="term" value="C:membrane"/>
    <property type="evidence" value="ECO:0007669"/>
    <property type="project" value="InterPro"/>
</dbReference>
<evidence type="ECO:0000259" key="3">
    <source>
        <dbReference type="Pfam" id="PF06580"/>
    </source>
</evidence>
<keyword evidence="4" id="KW-0418">Kinase</keyword>
<dbReference type="SUPFAM" id="SSF55874">
    <property type="entry name" value="ATPase domain of HSP90 chaperone/DNA topoisomerase II/histidine kinase"/>
    <property type="match status" value="1"/>
</dbReference>
<dbReference type="InterPro" id="IPR010559">
    <property type="entry name" value="Sig_transdc_His_kin_internal"/>
</dbReference>
<comment type="caution">
    <text evidence="4">The sequence shown here is derived from an EMBL/GenBank/DDBJ whole genome shotgun (WGS) entry which is preliminary data.</text>
</comment>
<accession>A0A1E3A8W6</accession>
<dbReference type="Proteomes" id="UP000094067">
    <property type="component" value="Unassembled WGS sequence"/>
</dbReference>
<protein>
    <submittedName>
        <fullName evidence="4">Sensor histidine kinase YpdA</fullName>
        <ecNumber evidence="4">2.7.13.3</ecNumber>
    </submittedName>
</protein>
<feature type="transmembrane region" description="Helical" evidence="1">
    <location>
        <begin position="296"/>
        <end position="318"/>
    </location>
</feature>
<dbReference type="GO" id="GO:0000155">
    <property type="term" value="F:phosphorelay sensor kinase activity"/>
    <property type="evidence" value="ECO:0007669"/>
    <property type="project" value="InterPro"/>
</dbReference>
<evidence type="ECO:0000259" key="2">
    <source>
        <dbReference type="Pfam" id="PF02518"/>
    </source>
</evidence>
<name>A0A1E3A8W6_9FIRM</name>
<dbReference type="InterPro" id="IPR003594">
    <property type="entry name" value="HATPase_dom"/>
</dbReference>
<dbReference type="EC" id="2.7.13.3" evidence="4"/>
<dbReference type="InterPro" id="IPR050640">
    <property type="entry name" value="Bact_2-comp_sensor_kinase"/>
</dbReference>
<sequence length="588" mass="67685">MKAITKLWKYYLYDTKLVHKFLSLLVVLLLIEIIVSNFYIRNNAAKLLTKEVRTTSKQFVEQYVDNIEYKLMKFRTLLNSMNSNDKIKEVFSLPNPDMADYEAVDAEVRQILNNQFPYGLYDLALYPLTGSSESRSIFIRPLDKENGTWKEQFENRYFDHYFMHTEGSYNTELLSILKPIYSTDGSRITCMIKLSLFPEKVFKAMKGVDGNYSHQLFIIDNRGNYIYGQTFSEMDEYLHFVRDKYDIIYNGYPVEDYPGKEGIYLTSSNSASGFRAVYYFAYASSLESIDNLNRTLTTGILILLFITITAGFILSISVNKRFVIVLDKIKEVSRGNLKIEPSRLGNDEIGIFDTSFTQMVGQVSQLIEKNYVMEMKKKDAEFMALQAQINPHFLFNSLEIINSLIEVEKYDTACEVNARLSALLRYSINHNSSGIVTLAEEINYMNNYVYIQSIRFGSKFTFHTDIDESCLDCHIIKLVFQPFIENSIKHGFNGIPSGGSIFFCVKAGEKDLLITIADNGKGMETSEFENLSAKLEKDDFDDFQDQNESIGILNIHYRLKLKFGAAYHLTITTKEGEGMRTELIIPRI</sequence>
<dbReference type="PATRIC" id="fig|1432052.4.peg.1236"/>
<evidence type="ECO:0000256" key="1">
    <source>
        <dbReference type="SAM" id="Phobius"/>
    </source>
</evidence>
<reference evidence="4 5" key="1">
    <citation type="submission" date="2016-07" db="EMBL/GenBank/DDBJ databases">
        <title>Characterization of isolates of Eisenbergiella tayi derived from blood cultures, using whole genome sequencing.</title>
        <authorList>
            <person name="Burdz T."/>
            <person name="Wiebe D."/>
            <person name="Huynh C."/>
            <person name="Bernard K."/>
        </authorList>
    </citation>
    <scope>NUCLEOTIDE SEQUENCE [LARGE SCALE GENOMIC DNA]</scope>
    <source>
        <strain evidence="4 5">NML 110608</strain>
    </source>
</reference>
<dbReference type="Gene3D" id="6.10.340.10">
    <property type="match status" value="1"/>
</dbReference>
<dbReference type="Gene3D" id="3.30.565.10">
    <property type="entry name" value="Histidine kinase-like ATPase, C-terminal domain"/>
    <property type="match status" value="1"/>
</dbReference>
<feature type="domain" description="Histidine kinase/HSP90-like ATPase" evidence="2">
    <location>
        <begin position="476"/>
        <end position="586"/>
    </location>
</feature>
<keyword evidence="1" id="KW-0472">Membrane</keyword>
<dbReference type="InterPro" id="IPR036890">
    <property type="entry name" value="HATPase_C_sf"/>
</dbReference>
<dbReference type="RefSeq" id="WP_069151564.1">
    <property type="nucleotide sequence ID" value="NZ_MCGH01000002.1"/>
</dbReference>
<keyword evidence="4" id="KW-0808">Transferase</keyword>
<keyword evidence="1" id="KW-0812">Transmembrane</keyword>
<evidence type="ECO:0000313" key="4">
    <source>
        <dbReference type="EMBL" id="ODM05215.1"/>
    </source>
</evidence>
<dbReference type="Pfam" id="PF06580">
    <property type="entry name" value="His_kinase"/>
    <property type="match status" value="1"/>
</dbReference>
<gene>
    <name evidence="4" type="primary">ypdA_10</name>
    <name evidence="4" type="ORF">BEI61_01098</name>
</gene>
<dbReference type="PANTHER" id="PTHR34220">
    <property type="entry name" value="SENSOR HISTIDINE KINASE YPDA"/>
    <property type="match status" value="1"/>
</dbReference>
<dbReference type="Pfam" id="PF02518">
    <property type="entry name" value="HATPase_c"/>
    <property type="match status" value="1"/>
</dbReference>
<dbReference type="EMBL" id="MCGH01000002">
    <property type="protein sequence ID" value="ODM05215.1"/>
    <property type="molecule type" value="Genomic_DNA"/>
</dbReference>